<dbReference type="InterPro" id="IPR005333">
    <property type="entry name" value="Transcription_factor_TCP"/>
</dbReference>
<keyword evidence="4" id="KW-0804">Transcription</keyword>
<dbReference type="PROSITE" id="PS51369">
    <property type="entry name" value="TCP"/>
    <property type="match status" value="1"/>
</dbReference>
<feature type="compositionally biased region" description="Low complexity" evidence="6">
    <location>
        <begin position="1"/>
        <end position="10"/>
    </location>
</feature>
<evidence type="ECO:0000256" key="1">
    <source>
        <dbReference type="ARBA" id="ARBA00004123"/>
    </source>
</evidence>
<feature type="domain" description="TCP" evidence="7">
    <location>
        <begin position="93"/>
        <end position="147"/>
    </location>
</feature>
<sequence length="366" mass="38626">MASVENNQNIEQEDDEVSDSKIDPLLGDSHEYTIAAVGNVTDAEGVDPSPAPSTDMVLLLKEEPEENDLRVSTSVGMNMQLQKVEKQPVKRSSKDRHTKVEGRGRRIRMPAACAARIFQLTRELGHKSEGETIRWLLERAEPAIIAATGTGTVPAIAVSVNGTLKIPTTSPAANNEGESSTKRRKRAANSEFYEVHEASSFAPVAPIAPQGLVPVWPVGSGNGLVPTTAFTGGATFYMLPPGTNTTVGAQLWATPIFNVPGRTISNFVSAMQPGMGYAAGGVSSVAAANEVHLSSSFCVSKSDGNGDKLGNVASAMAPSSSSTGSTTTSTTQMLRDFSLEIYDKRELQFMVGSGSSENDQTSSSKS</sequence>
<dbReference type="Pfam" id="PF03634">
    <property type="entry name" value="TCP"/>
    <property type="match status" value="1"/>
</dbReference>
<dbReference type="PANTHER" id="PTHR31072">
    <property type="entry name" value="TRANSCRIPTION FACTOR TCP4-RELATED"/>
    <property type="match status" value="1"/>
</dbReference>
<protein>
    <recommendedName>
        <fullName evidence="7">TCP domain-containing protein</fullName>
    </recommendedName>
</protein>
<evidence type="ECO:0000313" key="9">
    <source>
        <dbReference type="Proteomes" id="UP000826656"/>
    </source>
</evidence>
<keyword evidence="3" id="KW-0238">DNA-binding</keyword>
<comment type="caution">
    <text evidence="8">The sequence shown here is derived from an EMBL/GenBank/DDBJ whole genome shotgun (WGS) entry which is preliminary data.</text>
</comment>
<evidence type="ECO:0000259" key="7">
    <source>
        <dbReference type="PROSITE" id="PS51369"/>
    </source>
</evidence>
<feature type="region of interest" description="Disordered" evidence="6">
    <location>
        <begin position="1"/>
        <end position="26"/>
    </location>
</feature>
<reference evidence="8 9" key="1">
    <citation type="journal article" date="2021" name="bioRxiv">
        <title>Chromosome-scale and haplotype-resolved genome assembly of a tetraploid potato cultivar.</title>
        <authorList>
            <person name="Sun H."/>
            <person name="Jiao W.-B."/>
            <person name="Krause K."/>
            <person name="Campoy J.A."/>
            <person name="Goel M."/>
            <person name="Folz-Donahue K."/>
            <person name="Kukat C."/>
            <person name="Huettel B."/>
            <person name="Schneeberger K."/>
        </authorList>
    </citation>
    <scope>NUCLEOTIDE SEQUENCE [LARGE SCALE GENOMIC DNA]</scope>
    <source>
        <strain evidence="8">SolTubOtavaFocal</strain>
        <tissue evidence="8">Leaves</tissue>
    </source>
</reference>
<keyword evidence="9" id="KW-1185">Reference proteome</keyword>
<gene>
    <name evidence="8" type="ORF">KY290_017920</name>
</gene>
<evidence type="ECO:0000256" key="3">
    <source>
        <dbReference type="ARBA" id="ARBA00023125"/>
    </source>
</evidence>
<name>A0ABQ7VCP5_SOLTU</name>
<evidence type="ECO:0000256" key="2">
    <source>
        <dbReference type="ARBA" id="ARBA00023015"/>
    </source>
</evidence>
<comment type="subcellular location">
    <subcellularLocation>
        <location evidence="1">Nucleus</location>
    </subcellularLocation>
</comment>
<evidence type="ECO:0000313" key="8">
    <source>
        <dbReference type="EMBL" id="KAH0761847.1"/>
    </source>
</evidence>
<evidence type="ECO:0000256" key="4">
    <source>
        <dbReference type="ARBA" id="ARBA00023163"/>
    </source>
</evidence>
<feature type="region of interest" description="Disordered" evidence="6">
    <location>
        <begin position="168"/>
        <end position="188"/>
    </location>
</feature>
<accession>A0ABQ7VCP5</accession>
<evidence type="ECO:0000256" key="6">
    <source>
        <dbReference type="SAM" id="MobiDB-lite"/>
    </source>
</evidence>
<dbReference type="Proteomes" id="UP000826656">
    <property type="component" value="Unassembled WGS sequence"/>
</dbReference>
<dbReference type="InterPro" id="IPR017887">
    <property type="entry name" value="TF_TCP_subgr"/>
</dbReference>
<feature type="compositionally biased region" description="Polar residues" evidence="6">
    <location>
        <begin position="168"/>
        <end position="178"/>
    </location>
</feature>
<proteinExistence type="predicted"/>
<organism evidence="8 9">
    <name type="scientific">Solanum tuberosum</name>
    <name type="common">Potato</name>
    <dbReference type="NCBI Taxonomy" id="4113"/>
    <lineage>
        <taxon>Eukaryota</taxon>
        <taxon>Viridiplantae</taxon>
        <taxon>Streptophyta</taxon>
        <taxon>Embryophyta</taxon>
        <taxon>Tracheophyta</taxon>
        <taxon>Spermatophyta</taxon>
        <taxon>Magnoliopsida</taxon>
        <taxon>eudicotyledons</taxon>
        <taxon>Gunneridae</taxon>
        <taxon>Pentapetalae</taxon>
        <taxon>asterids</taxon>
        <taxon>lamiids</taxon>
        <taxon>Solanales</taxon>
        <taxon>Solanaceae</taxon>
        <taxon>Solanoideae</taxon>
        <taxon>Solaneae</taxon>
        <taxon>Solanum</taxon>
    </lineage>
</organism>
<keyword evidence="5" id="KW-0539">Nucleus</keyword>
<feature type="region of interest" description="Disordered" evidence="6">
    <location>
        <begin position="83"/>
        <end position="102"/>
    </location>
</feature>
<dbReference type="PANTHER" id="PTHR31072:SF1">
    <property type="entry name" value="TRANSCRIPTION FACTOR TCP9"/>
    <property type="match status" value="1"/>
</dbReference>
<evidence type="ECO:0000256" key="5">
    <source>
        <dbReference type="ARBA" id="ARBA00023242"/>
    </source>
</evidence>
<dbReference type="EMBL" id="JAIVGD010000013">
    <property type="protein sequence ID" value="KAH0761847.1"/>
    <property type="molecule type" value="Genomic_DNA"/>
</dbReference>
<keyword evidence="2" id="KW-0805">Transcription regulation</keyword>